<dbReference type="SUPFAM" id="SSF102405">
    <property type="entry name" value="MCP/YpsA-like"/>
    <property type="match status" value="1"/>
</dbReference>
<sequence>MTRIAVTGHRELTPHTVELVSRALREELSGAGPGLVGLSCLAEGADQIFAAATIAAGGELRAVLPAHRYRDSLPAEARHSYDMLLGKASHVVELPFDDAGEPAYLAAARAMLEAADELVAVWDGEPPAGPGGTADVVAMARRAGKPVRVIWPPGSMRA</sequence>
<keyword evidence="2" id="KW-1185">Reference proteome</keyword>
<proteinExistence type="predicted"/>
<name>A0ABR9K9K1_9ACTN</name>
<evidence type="ECO:0000313" key="2">
    <source>
        <dbReference type="Proteomes" id="UP000661607"/>
    </source>
</evidence>
<dbReference type="Proteomes" id="UP000661607">
    <property type="component" value="Unassembled WGS sequence"/>
</dbReference>
<organism evidence="1 2">
    <name type="scientific">Nonomuraea africana</name>
    <dbReference type="NCBI Taxonomy" id="46171"/>
    <lineage>
        <taxon>Bacteria</taxon>
        <taxon>Bacillati</taxon>
        <taxon>Actinomycetota</taxon>
        <taxon>Actinomycetes</taxon>
        <taxon>Streptosporangiales</taxon>
        <taxon>Streptosporangiaceae</taxon>
        <taxon>Nonomuraea</taxon>
    </lineage>
</organism>
<dbReference type="EMBL" id="JADBEF010000001">
    <property type="protein sequence ID" value="MBE1558495.1"/>
    <property type="molecule type" value="Genomic_DNA"/>
</dbReference>
<dbReference type="RefSeq" id="WP_192773903.1">
    <property type="nucleotide sequence ID" value="NZ_BAAASY010000003.1"/>
</dbReference>
<evidence type="ECO:0000313" key="1">
    <source>
        <dbReference type="EMBL" id="MBE1558495.1"/>
    </source>
</evidence>
<gene>
    <name evidence="1" type="ORF">H4W81_001274</name>
</gene>
<accession>A0ABR9K9K1</accession>
<reference evidence="1 2" key="1">
    <citation type="submission" date="2020-10" db="EMBL/GenBank/DDBJ databases">
        <title>Sequencing the genomes of 1000 actinobacteria strains.</title>
        <authorList>
            <person name="Klenk H.-P."/>
        </authorList>
    </citation>
    <scope>NUCLEOTIDE SEQUENCE [LARGE SCALE GENOMIC DNA]</scope>
    <source>
        <strain evidence="1 2">DSM 43748</strain>
    </source>
</reference>
<dbReference type="Gene3D" id="3.40.50.450">
    <property type="match status" value="1"/>
</dbReference>
<comment type="caution">
    <text evidence="1">The sequence shown here is derived from an EMBL/GenBank/DDBJ whole genome shotgun (WGS) entry which is preliminary data.</text>
</comment>
<evidence type="ECO:0008006" key="3">
    <source>
        <dbReference type="Google" id="ProtNLM"/>
    </source>
</evidence>
<protein>
    <recommendedName>
        <fullName evidence="3">DUF1273 family protein</fullName>
    </recommendedName>
</protein>